<name>A0A0P6X371_9CHLR</name>
<keyword evidence="1" id="KW-0812">Transmembrane</keyword>
<dbReference type="EMBL" id="LGCM01000065">
    <property type="protein sequence ID" value="KPL75580.1"/>
    <property type="molecule type" value="Genomic_DNA"/>
</dbReference>
<feature type="transmembrane region" description="Helical" evidence="1">
    <location>
        <begin position="110"/>
        <end position="132"/>
    </location>
</feature>
<feature type="transmembrane region" description="Helical" evidence="1">
    <location>
        <begin position="7"/>
        <end position="25"/>
    </location>
</feature>
<comment type="caution">
    <text evidence="2">The sequence shown here is derived from an EMBL/GenBank/DDBJ whole genome shotgun (WGS) entry which is preliminary data.</text>
</comment>
<dbReference type="RefSeq" id="WP_062417512.1">
    <property type="nucleotide sequence ID" value="NZ_DF967974.1"/>
</dbReference>
<keyword evidence="1" id="KW-0472">Membrane</keyword>
<organism evidence="2 3">
    <name type="scientific">Levilinea saccharolytica</name>
    <dbReference type="NCBI Taxonomy" id="229921"/>
    <lineage>
        <taxon>Bacteria</taxon>
        <taxon>Bacillati</taxon>
        <taxon>Chloroflexota</taxon>
        <taxon>Anaerolineae</taxon>
        <taxon>Anaerolineales</taxon>
        <taxon>Anaerolineaceae</taxon>
        <taxon>Levilinea</taxon>
    </lineage>
</organism>
<evidence type="ECO:0000313" key="2">
    <source>
        <dbReference type="EMBL" id="KPL75580.1"/>
    </source>
</evidence>
<dbReference type="Proteomes" id="UP000050501">
    <property type="component" value="Unassembled WGS sequence"/>
</dbReference>
<reference evidence="2 3" key="1">
    <citation type="submission" date="2015-07" db="EMBL/GenBank/DDBJ databases">
        <title>Genome sequence of Levilinea saccharolytica DSM 16555.</title>
        <authorList>
            <person name="Hemp J."/>
            <person name="Ward L.M."/>
            <person name="Pace L.A."/>
            <person name="Fischer W.W."/>
        </authorList>
    </citation>
    <scope>NUCLEOTIDE SEQUENCE [LARGE SCALE GENOMIC DNA]</scope>
    <source>
        <strain evidence="2 3">KIBI-1</strain>
    </source>
</reference>
<dbReference type="AlphaFoldDB" id="A0A0P6X371"/>
<accession>A0A0P6X371</accession>
<keyword evidence="1" id="KW-1133">Transmembrane helix</keyword>
<feature type="transmembrane region" description="Helical" evidence="1">
    <location>
        <begin position="76"/>
        <end position="98"/>
    </location>
</feature>
<keyword evidence="3" id="KW-1185">Reference proteome</keyword>
<gene>
    <name evidence="2" type="ORF">ADN01_17130</name>
</gene>
<sequence>MNAVKVLVTFGSSASIAFGIWHFFVPRAWKWYSYIHPSAAELVTAVRAVNVFFSLSLVLFGVMNLLFIFGGRANRYAVVVLLAATCILWLTRVVMQAVYPQGSLYPGLQYGMLAAFLLVWLAYTAALVLEVLRVPAAG</sequence>
<evidence type="ECO:0000256" key="1">
    <source>
        <dbReference type="SAM" id="Phobius"/>
    </source>
</evidence>
<proteinExistence type="predicted"/>
<feature type="transmembrane region" description="Helical" evidence="1">
    <location>
        <begin position="45"/>
        <end position="69"/>
    </location>
</feature>
<dbReference type="OrthoDB" id="2043252at2"/>
<protein>
    <submittedName>
        <fullName evidence="2">Uncharacterized protein</fullName>
    </submittedName>
</protein>
<evidence type="ECO:0000313" key="3">
    <source>
        <dbReference type="Proteomes" id="UP000050501"/>
    </source>
</evidence>